<dbReference type="CDD" id="cd07067">
    <property type="entry name" value="HP_PGM_like"/>
    <property type="match status" value="1"/>
</dbReference>
<organism evidence="3 4">
    <name type="scientific">Lichenibacterium ramalinae</name>
    <dbReference type="NCBI Taxonomy" id="2316527"/>
    <lineage>
        <taxon>Bacteria</taxon>
        <taxon>Pseudomonadati</taxon>
        <taxon>Pseudomonadota</taxon>
        <taxon>Alphaproteobacteria</taxon>
        <taxon>Hyphomicrobiales</taxon>
        <taxon>Lichenihabitantaceae</taxon>
        <taxon>Lichenibacterium</taxon>
    </lineage>
</organism>
<dbReference type="GO" id="GO:0005737">
    <property type="term" value="C:cytoplasm"/>
    <property type="evidence" value="ECO:0007669"/>
    <property type="project" value="TreeGrafter"/>
</dbReference>
<comment type="caution">
    <text evidence="3">The sequence shown here is derived from an EMBL/GenBank/DDBJ whole genome shotgun (WGS) entry which is preliminary data.</text>
</comment>
<sequence>MSAAPTVGTGPRRFFYIRHGETAWNREGRLQGQREAALNDLGQRQASAAGDTLARLLADRGLDVAALAYVSSPLSRTRHTMDLLRGRLGPGLPQYATDDRLKEMSFGAWEGRTWHDLKRAEPAAMAERRRDCWGFVPPGGESYAMLLERLSPWLAGLAEDAVVVAHGGVARALLHGIAGIAVHRAPSEEIHQGRVLLFEAGTAHWI</sequence>
<protein>
    <submittedName>
        <fullName evidence="3">Histidine phosphatase family protein</fullName>
    </submittedName>
</protein>
<dbReference type="EMBL" id="QYBC01000008">
    <property type="protein sequence ID" value="RYB05102.1"/>
    <property type="molecule type" value="Genomic_DNA"/>
</dbReference>
<feature type="active site" description="Tele-phosphohistidine intermediate" evidence="1">
    <location>
        <position position="19"/>
    </location>
</feature>
<accession>A0A4Q2RCB7</accession>
<evidence type="ECO:0000256" key="1">
    <source>
        <dbReference type="PIRSR" id="PIRSR613078-1"/>
    </source>
</evidence>
<feature type="binding site" evidence="2">
    <location>
        <position position="76"/>
    </location>
    <ligand>
        <name>substrate</name>
    </ligand>
</feature>
<proteinExistence type="predicted"/>
<dbReference type="Pfam" id="PF00300">
    <property type="entry name" value="His_Phos_1"/>
    <property type="match status" value="1"/>
</dbReference>
<dbReference type="PANTHER" id="PTHR48100">
    <property type="entry name" value="BROAD-SPECIFICITY PHOSPHATASE YOR283W-RELATED"/>
    <property type="match status" value="1"/>
</dbReference>
<dbReference type="SUPFAM" id="SSF53254">
    <property type="entry name" value="Phosphoglycerate mutase-like"/>
    <property type="match status" value="1"/>
</dbReference>
<reference evidence="3 4" key="1">
    <citation type="submission" date="2018-09" db="EMBL/GenBank/DDBJ databases">
        <authorList>
            <person name="Grouzdev D.S."/>
            <person name="Krutkina M.S."/>
        </authorList>
    </citation>
    <scope>NUCLEOTIDE SEQUENCE [LARGE SCALE GENOMIC DNA]</scope>
    <source>
        <strain evidence="3 4">RmlP001</strain>
    </source>
</reference>
<feature type="binding site" evidence="2">
    <location>
        <begin position="18"/>
        <end position="25"/>
    </location>
    <ligand>
        <name>substrate</name>
    </ligand>
</feature>
<reference evidence="3 4" key="2">
    <citation type="submission" date="2019-02" db="EMBL/GenBank/DDBJ databases">
        <title>'Lichenibacterium ramalinii' gen. nov. sp. nov., 'Lichenibacterium minor' gen. nov. sp. nov.</title>
        <authorList>
            <person name="Pankratov T."/>
        </authorList>
    </citation>
    <scope>NUCLEOTIDE SEQUENCE [LARGE SCALE GENOMIC DNA]</scope>
    <source>
        <strain evidence="3 4">RmlP001</strain>
    </source>
</reference>
<keyword evidence="4" id="KW-1185">Reference proteome</keyword>
<gene>
    <name evidence="3" type="ORF">D3272_10625</name>
</gene>
<dbReference type="GO" id="GO:0016791">
    <property type="term" value="F:phosphatase activity"/>
    <property type="evidence" value="ECO:0007669"/>
    <property type="project" value="TreeGrafter"/>
</dbReference>
<evidence type="ECO:0000313" key="4">
    <source>
        <dbReference type="Proteomes" id="UP000289411"/>
    </source>
</evidence>
<dbReference type="PANTHER" id="PTHR48100:SF59">
    <property type="entry name" value="ADENOSYLCOBALAMIN_ALPHA-RIBAZOLE PHOSPHATASE"/>
    <property type="match status" value="1"/>
</dbReference>
<dbReference type="PIRSF" id="PIRSF000709">
    <property type="entry name" value="6PFK_2-Ptase"/>
    <property type="match status" value="1"/>
</dbReference>
<evidence type="ECO:0000313" key="3">
    <source>
        <dbReference type="EMBL" id="RYB05102.1"/>
    </source>
</evidence>
<dbReference type="AlphaFoldDB" id="A0A4Q2RCB7"/>
<dbReference type="InterPro" id="IPR013078">
    <property type="entry name" value="His_Pase_superF_clade-1"/>
</dbReference>
<dbReference type="Gene3D" id="3.40.50.1240">
    <property type="entry name" value="Phosphoglycerate mutase-like"/>
    <property type="match status" value="1"/>
</dbReference>
<feature type="active site" description="Proton donor/acceptor" evidence="1">
    <location>
        <position position="103"/>
    </location>
</feature>
<dbReference type="InterPro" id="IPR050275">
    <property type="entry name" value="PGM_Phosphatase"/>
</dbReference>
<dbReference type="InterPro" id="IPR029033">
    <property type="entry name" value="His_PPase_superfam"/>
</dbReference>
<dbReference type="Proteomes" id="UP000289411">
    <property type="component" value="Unassembled WGS sequence"/>
</dbReference>
<dbReference type="SMART" id="SM00855">
    <property type="entry name" value="PGAM"/>
    <property type="match status" value="1"/>
</dbReference>
<evidence type="ECO:0000256" key="2">
    <source>
        <dbReference type="PIRSR" id="PIRSR613078-2"/>
    </source>
</evidence>
<dbReference type="OrthoDB" id="9781415at2"/>
<name>A0A4Q2RCB7_9HYPH</name>